<gene>
    <name evidence="1" type="ORF">TNCV_1198111</name>
</gene>
<evidence type="ECO:0000313" key="1">
    <source>
        <dbReference type="EMBL" id="GFY04033.1"/>
    </source>
</evidence>
<protein>
    <submittedName>
        <fullName evidence="1">Uncharacterized protein</fullName>
    </submittedName>
</protein>
<dbReference type="Proteomes" id="UP000887159">
    <property type="component" value="Unassembled WGS sequence"/>
</dbReference>
<reference evidence="1" key="1">
    <citation type="submission" date="2020-08" db="EMBL/GenBank/DDBJ databases">
        <title>Multicomponent nature underlies the extraordinary mechanical properties of spider dragline silk.</title>
        <authorList>
            <person name="Kono N."/>
            <person name="Nakamura H."/>
            <person name="Mori M."/>
            <person name="Yoshida Y."/>
            <person name="Ohtoshi R."/>
            <person name="Malay A.D."/>
            <person name="Moran D.A.P."/>
            <person name="Tomita M."/>
            <person name="Numata K."/>
            <person name="Arakawa K."/>
        </authorList>
    </citation>
    <scope>NUCLEOTIDE SEQUENCE</scope>
</reference>
<name>A0A8X6S3A9_TRICX</name>
<proteinExistence type="predicted"/>
<sequence length="104" mass="11225">MAAEWARLVSSQVNPGGGILPKSHVRWLGERGQQPQLSPGASRLDHSSRSFPWLSKALGFLGHGSIFVNECGNNSLCSAESQGDFRLRSRLGFSLLAGTFQAQI</sequence>
<keyword evidence="2" id="KW-1185">Reference proteome</keyword>
<comment type="caution">
    <text evidence="1">The sequence shown here is derived from an EMBL/GenBank/DDBJ whole genome shotgun (WGS) entry which is preliminary data.</text>
</comment>
<evidence type="ECO:0000313" key="2">
    <source>
        <dbReference type="Proteomes" id="UP000887159"/>
    </source>
</evidence>
<dbReference type="EMBL" id="BMAU01021243">
    <property type="protein sequence ID" value="GFY04033.1"/>
    <property type="molecule type" value="Genomic_DNA"/>
</dbReference>
<organism evidence="1 2">
    <name type="scientific">Trichonephila clavipes</name>
    <name type="common">Golden silk orbweaver</name>
    <name type="synonym">Nephila clavipes</name>
    <dbReference type="NCBI Taxonomy" id="2585209"/>
    <lineage>
        <taxon>Eukaryota</taxon>
        <taxon>Metazoa</taxon>
        <taxon>Ecdysozoa</taxon>
        <taxon>Arthropoda</taxon>
        <taxon>Chelicerata</taxon>
        <taxon>Arachnida</taxon>
        <taxon>Araneae</taxon>
        <taxon>Araneomorphae</taxon>
        <taxon>Entelegynae</taxon>
        <taxon>Araneoidea</taxon>
        <taxon>Nephilidae</taxon>
        <taxon>Trichonephila</taxon>
    </lineage>
</organism>
<accession>A0A8X6S3A9</accession>
<dbReference type="AlphaFoldDB" id="A0A8X6S3A9"/>